<reference evidence="1" key="1">
    <citation type="submission" date="2018-05" db="EMBL/GenBank/DDBJ databases">
        <authorList>
            <person name="Lanie J.A."/>
            <person name="Ng W.-L."/>
            <person name="Kazmierczak K.M."/>
            <person name="Andrzejewski T.M."/>
            <person name="Davidsen T.M."/>
            <person name="Wayne K.J."/>
            <person name="Tettelin H."/>
            <person name="Glass J.I."/>
            <person name="Rusch D."/>
            <person name="Podicherti R."/>
            <person name="Tsui H.-C.T."/>
            <person name="Winkler M.E."/>
        </authorList>
    </citation>
    <scope>NUCLEOTIDE SEQUENCE</scope>
</reference>
<name>A0A382T4M0_9ZZZZ</name>
<dbReference type="AlphaFoldDB" id="A0A382T4M0"/>
<evidence type="ECO:0000313" key="1">
    <source>
        <dbReference type="EMBL" id="SVD17016.1"/>
    </source>
</evidence>
<gene>
    <name evidence="1" type="ORF">METZ01_LOCUS369870</name>
</gene>
<organism evidence="1">
    <name type="scientific">marine metagenome</name>
    <dbReference type="NCBI Taxonomy" id="408172"/>
    <lineage>
        <taxon>unclassified sequences</taxon>
        <taxon>metagenomes</taxon>
        <taxon>ecological metagenomes</taxon>
    </lineage>
</organism>
<dbReference type="EMBL" id="UINC01133847">
    <property type="protein sequence ID" value="SVD17016.1"/>
    <property type="molecule type" value="Genomic_DNA"/>
</dbReference>
<proteinExistence type="predicted"/>
<sequence length="81" mass="9531">MGLKKRHIEQNWSQIHGEATNRLNELHENNTLVAGEFDKFINAMASWNNCFTVKQSIQLASDLIKLKEKWTNKFKNERNDN</sequence>
<protein>
    <submittedName>
        <fullName evidence="1">Uncharacterized protein</fullName>
    </submittedName>
</protein>
<accession>A0A382T4M0</accession>